<accession>A0ABS1N4L0</accession>
<evidence type="ECO:0000256" key="1">
    <source>
        <dbReference type="SAM" id="MobiDB-lite"/>
    </source>
</evidence>
<evidence type="ECO:0000313" key="3">
    <source>
        <dbReference type="Proteomes" id="UP000629371"/>
    </source>
</evidence>
<dbReference type="EMBL" id="JAERRI010000043">
    <property type="protein sequence ID" value="MBL1095012.1"/>
    <property type="molecule type" value="Genomic_DNA"/>
</dbReference>
<organism evidence="2 3">
    <name type="scientific">Streptomyces siderophoricus</name>
    <dbReference type="NCBI Taxonomy" id="2802281"/>
    <lineage>
        <taxon>Bacteria</taxon>
        <taxon>Bacillati</taxon>
        <taxon>Actinomycetota</taxon>
        <taxon>Actinomycetes</taxon>
        <taxon>Kitasatosporales</taxon>
        <taxon>Streptomycetaceae</taxon>
        <taxon>Streptomyces</taxon>
    </lineage>
</organism>
<dbReference type="Proteomes" id="UP000629371">
    <property type="component" value="Unassembled WGS sequence"/>
</dbReference>
<protein>
    <submittedName>
        <fullName evidence="2">Uncharacterized protein</fullName>
    </submittedName>
</protein>
<comment type="caution">
    <text evidence="2">The sequence shown here is derived from an EMBL/GenBank/DDBJ whole genome shotgun (WGS) entry which is preliminary data.</text>
</comment>
<reference evidence="2 3" key="1">
    <citation type="submission" date="2021-01" db="EMBL/GenBank/DDBJ databases">
        <title>WGS of actinomycetes isolated from Thailand.</title>
        <authorList>
            <person name="Thawai C."/>
        </authorList>
    </citation>
    <scope>NUCLEOTIDE SEQUENCE [LARGE SCALE GENOMIC DNA]</scope>
    <source>
        <strain evidence="2 3">CH9-7</strain>
    </source>
</reference>
<gene>
    <name evidence="2" type="ORF">JK360_37940</name>
</gene>
<dbReference type="RefSeq" id="WP_201811936.1">
    <property type="nucleotide sequence ID" value="NZ_JAERRI010000043.1"/>
</dbReference>
<proteinExistence type="predicted"/>
<keyword evidence="3" id="KW-1185">Reference proteome</keyword>
<evidence type="ECO:0000313" key="2">
    <source>
        <dbReference type="EMBL" id="MBL1095012.1"/>
    </source>
</evidence>
<name>A0ABS1N4L0_9ACTN</name>
<sequence length="101" mass="10205">MLLDADGQGPGEPVAGIVDVHRERLAVDLGVQADMVDPVPHVGLQSAGAAQAPPDDLQDAALAAQVVRRHTPQAGSQVPGEVHGAGGLAALLPGERQALDQ</sequence>
<feature type="region of interest" description="Disordered" evidence="1">
    <location>
        <begin position="69"/>
        <end position="101"/>
    </location>
</feature>